<reference evidence="1 2" key="1">
    <citation type="submission" date="2022-10" db="EMBL/GenBank/DDBJ databases">
        <title>Luteolibacter flavescens strain MCCC 1K03193, whole genome shotgun sequencing project.</title>
        <authorList>
            <person name="Zhao G."/>
            <person name="Shen L."/>
        </authorList>
    </citation>
    <scope>NUCLEOTIDE SEQUENCE [LARGE SCALE GENOMIC DNA]</scope>
    <source>
        <strain evidence="1 2">MCCC 1K03193</strain>
    </source>
</reference>
<organism evidence="1 2">
    <name type="scientific">Luteolibacter flavescens</name>
    <dbReference type="NCBI Taxonomy" id="1859460"/>
    <lineage>
        <taxon>Bacteria</taxon>
        <taxon>Pseudomonadati</taxon>
        <taxon>Verrucomicrobiota</taxon>
        <taxon>Verrucomicrobiia</taxon>
        <taxon>Verrucomicrobiales</taxon>
        <taxon>Verrucomicrobiaceae</taxon>
        <taxon>Luteolibacter</taxon>
    </lineage>
</organism>
<keyword evidence="2" id="KW-1185">Reference proteome</keyword>
<dbReference type="InterPro" id="IPR053738">
    <property type="entry name" value="Lambda_capsid_assembly"/>
</dbReference>
<dbReference type="RefSeq" id="WP_264501580.1">
    <property type="nucleotide sequence ID" value="NZ_JAPDDS010000006.1"/>
</dbReference>
<protein>
    <recommendedName>
        <fullName evidence="3">Capsid protein</fullName>
    </recommendedName>
</protein>
<gene>
    <name evidence="1" type="ORF">OKA04_12880</name>
</gene>
<proteinExistence type="predicted"/>
<dbReference type="Gene3D" id="3.90.1690.10">
    <property type="entry name" value="phage-related protein like domain"/>
    <property type="match status" value="1"/>
</dbReference>
<evidence type="ECO:0000313" key="2">
    <source>
        <dbReference type="Proteomes" id="UP001207930"/>
    </source>
</evidence>
<accession>A0ABT3FPW9</accession>
<evidence type="ECO:0000313" key="1">
    <source>
        <dbReference type="EMBL" id="MCW1885626.1"/>
    </source>
</evidence>
<name>A0ABT3FPW9_9BACT</name>
<dbReference type="EMBL" id="JAPDDS010000006">
    <property type="protein sequence ID" value="MCW1885626.1"/>
    <property type="molecule type" value="Genomic_DNA"/>
</dbReference>
<comment type="caution">
    <text evidence="1">The sequence shown here is derived from an EMBL/GenBank/DDBJ whole genome shotgun (WGS) entry which is preliminary data.</text>
</comment>
<sequence length="307" mass="33681">MKTPLLNPVLTGLASRFIATQPTVGLRIAPVLNSQIHAAQYYVYDPANHYNVPTNIQRAPSSPFKRLKSSLSSDTFLCKDYGVEEPIDKMQLQMFSSIFAADRSGMDRAVNVVLLNHEIRVRDMARGVTQTSTPAVKWNAQANTTIVGDIEMAKAVIRAQIGVIPNMLTLPYDVFVALRQAPELRAYYQNTDGLVTIEQMKVLFGVEEIVVSGAIINGANEGQAASLADIWTDEAFLSYSKPSPDVKALNFARTFNWTAADGSGPAGVSTFTYDENEIDSRVVRARQFTDEKVIAAGAGYYFSNVLN</sequence>
<evidence type="ECO:0008006" key="3">
    <source>
        <dbReference type="Google" id="ProtNLM"/>
    </source>
</evidence>
<dbReference type="Proteomes" id="UP001207930">
    <property type="component" value="Unassembled WGS sequence"/>
</dbReference>